<reference evidence="12" key="1">
    <citation type="submission" date="2021-03" db="EMBL/GenBank/DDBJ databases">
        <title>Proteiniclasticum marinus sp. nov., isolated from tidal flat sediment.</title>
        <authorList>
            <person name="Namirimu T."/>
            <person name="Yang J.-A."/>
            <person name="Yang S.-H."/>
            <person name="Kim Y.-J."/>
            <person name="Kwon K.K."/>
        </authorList>
    </citation>
    <scope>NUCLEOTIDE SEQUENCE</scope>
    <source>
        <strain evidence="12">SCR006</strain>
    </source>
</reference>
<sequence length="138" mass="16810">MNYKYKMEKVLDYRSNVEKHKVEDFARITQKLDQEKKHLDILEEKLDQKKKEVATDVNAMKMSFLYKEKLKAELTHQKKKVDDIFHKANDAREVLIEARKDRKIMELLKEKDKDKFQQEMLLKEQKELDDFTIMRFAK</sequence>
<dbReference type="AlphaFoldDB" id="A0A939KL67"/>
<evidence type="ECO:0000256" key="6">
    <source>
        <dbReference type="ARBA" id="ARBA00022500"/>
    </source>
</evidence>
<dbReference type="EMBL" id="JAFNJU010000007">
    <property type="protein sequence ID" value="MBO1265365.1"/>
    <property type="molecule type" value="Genomic_DNA"/>
</dbReference>
<evidence type="ECO:0000256" key="2">
    <source>
        <dbReference type="ARBA" id="ARBA00010004"/>
    </source>
</evidence>
<keyword evidence="11" id="KW-0175">Coiled coil</keyword>
<dbReference type="GO" id="GO:0044781">
    <property type="term" value="P:bacterial-type flagellum organization"/>
    <property type="evidence" value="ECO:0007669"/>
    <property type="project" value="UniProtKB-KW"/>
</dbReference>
<proteinExistence type="inferred from homology"/>
<dbReference type="InterPro" id="IPR053716">
    <property type="entry name" value="Flag_assembly_chemotaxis_eff"/>
</dbReference>
<dbReference type="GO" id="GO:0005886">
    <property type="term" value="C:plasma membrane"/>
    <property type="evidence" value="ECO:0007669"/>
    <property type="project" value="UniProtKB-SubCell"/>
</dbReference>
<organism evidence="12 13">
    <name type="scientific">Proteiniclasticum aestuarii</name>
    <dbReference type="NCBI Taxonomy" id="2817862"/>
    <lineage>
        <taxon>Bacteria</taxon>
        <taxon>Bacillati</taxon>
        <taxon>Bacillota</taxon>
        <taxon>Clostridia</taxon>
        <taxon>Eubacteriales</taxon>
        <taxon>Clostridiaceae</taxon>
        <taxon>Proteiniclasticum</taxon>
    </lineage>
</organism>
<accession>A0A939KL67</accession>
<keyword evidence="5" id="KW-1003">Cell membrane</keyword>
<keyword evidence="6" id="KW-0145">Chemotaxis</keyword>
<keyword evidence="8" id="KW-0653">Protein transport</keyword>
<evidence type="ECO:0000256" key="8">
    <source>
        <dbReference type="ARBA" id="ARBA00022927"/>
    </source>
</evidence>
<evidence type="ECO:0000313" key="12">
    <source>
        <dbReference type="EMBL" id="MBO1265365.1"/>
    </source>
</evidence>
<keyword evidence="13" id="KW-1185">Reference proteome</keyword>
<evidence type="ECO:0000256" key="9">
    <source>
        <dbReference type="ARBA" id="ARBA00023136"/>
    </source>
</evidence>
<dbReference type="InterPro" id="IPR012823">
    <property type="entry name" value="Flagell_FliJ"/>
</dbReference>
<evidence type="ECO:0000313" key="13">
    <source>
        <dbReference type="Proteomes" id="UP000664218"/>
    </source>
</evidence>
<comment type="similarity">
    <text evidence="2">Belongs to the FliJ family.</text>
</comment>
<keyword evidence="9" id="KW-0472">Membrane</keyword>
<feature type="coiled-coil region" evidence="11">
    <location>
        <begin position="25"/>
        <end position="59"/>
    </location>
</feature>
<dbReference type="Gene3D" id="1.10.287.1700">
    <property type="match status" value="1"/>
</dbReference>
<evidence type="ECO:0000256" key="11">
    <source>
        <dbReference type="SAM" id="Coils"/>
    </source>
</evidence>
<gene>
    <name evidence="12" type="primary">fliJ</name>
    <name evidence="12" type="ORF">J3A84_10015</name>
</gene>
<keyword evidence="4" id="KW-0813">Transport</keyword>
<keyword evidence="12" id="KW-0966">Cell projection</keyword>
<keyword evidence="7" id="KW-1005">Bacterial flagellum biogenesis</keyword>
<evidence type="ECO:0000256" key="7">
    <source>
        <dbReference type="ARBA" id="ARBA00022795"/>
    </source>
</evidence>
<dbReference type="NCBIfam" id="TIGR02473">
    <property type="entry name" value="flagell_FliJ"/>
    <property type="match status" value="1"/>
</dbReference>
<protein>
    <recommendedName>
        <fullName evidence="3">Flagellar FliJ protein</fullName>
    </recommendedName>
</protein>
<dbReference type="RefSeq" id="WP_207599888.1">
    <property type="nucleotide sequence ID" value="NZ_JAFNJU010000007.1"/>
</dbReference>
<evidence type="ECO:0000256" key="3">
    <source>
        <dbReference type="ARBA" id="ARBA00020392"/>
    </source>
</evidence>
<dbReference type="GO" id="GO:0015031">
    <property type="term" value="P:protein transport"/>
    <property type="evidence" value="ECO:0007669"/>
    <property type="project" value="UniProtKB-KW"/>
</dbReference>
<evidence type="ECO:0000256" key="4">
    <source>
        <dbReference type="ARBA" id="ARBA00022448"/>
    </source>
</evidence>
<keyword evidence="12" id="KW-0969">Cilium</keyword>
<keyword evidence="12" id="KW-0282">Flagellum</keyword>
<keyword evidence="10" id="KW-1006">Bacterial flagellum protein export</keyword>
<comment type="subcellular location">
    <subcellularLocation>
        <location evidence="1">Cell membrane</location>
        <topology evidence="1">Peripheral membrane protein</topology>
        <orientation evidence="1">Cytoplasmic side</orientation>
    </subcellularLocation>
</comment>
<dbReference type="GO" id="GO:0009288">
    <property type="term" value="C:bacterial-type flagellum"/>
    <property type="evidence" value="ECO:0007669"/>
    <property type="project" value="InterPro"/>
</dbReference>
<name>A0A939KL67_9CLOT</name>
<dbReference type="Proteomes" id="UP000664218">
    <property type="component" value="Unassembled WGS sequence"/>
</dbReference>
<comment type="caution">
    <text evidence="12">The sequence shown here is derived from an EMBL/GenBank/DDBJ whole genome shotgun (WGS) entry which is preliminary data.</text>
</comment>
<evidence type="ECO:0000256" key="5">
    <source>
        <dbReference type="ARBA" id="ARBA00022475"/>
    </source>
</evidence>
<dbReference type="GO" id="GO:0006935">
    <property type="term" value="P:chemotaxis"/>
    <property type="evidence" value="ECO:0007669"/>
    <property type="project" value="UniProtKB-KW"/>
</dbReference>
<evidence type="ECO:0000256" key="10">
    <source>
        <dbReference type="ARBA" id="ARBA00023225"/>
    </source>
</evidence>
<evidence type="ECO:0000256" key="1">
    <source>
        <dbReference type="ARBA" id="ARBA00004413"/>
    </source>
</evidence>
<dbReference type="Pfam" id="PF02050">
    <property type="entry name" value="FliJ"/>
    <property type="match status" value="1"/>
</dbReference>
<dbReference type="GO" id="GO:0071973">
    <property type="term" value="P:bacterial-type flagellum-dependent cell motility"/>
    <property type="evidence" value="ECO:0007669"/>
    <property type="project" value="InterPro"/>
</dbReference>